<evidence type="ECO:0000256" key="6">
    <source>
        <dbReference type="ARBA" id="ARBA00022695"/>
    </source>
</evidence>
<evidence type="ECO:0000256" key="9">
    <source>
        <dbReference type="ARBA" id="ARBA00022840"/>
    </source>
</evidence>
<sequence>FKFTERFSQLKPDDFVRLIAEKISPSTVVIGENFHFGKDRKGSAKLLLQLAIDNFSVHILPRVKEEGTISSTRIRELLLLGHIKAANKLLGREYTITGRVIKGKGKGRKLGFPTININVQKEKLIPLDGVYKVKVLIRNKEFLGAMFCQHNLLEVHLLNFSGHLYKKEVAIKLFKRIRNIERFPTNETLGAAIARDIEVVRGINYA</sequence>
<dbReference type="Gene3D" id="3.40.50.620">
    <property type="entry name" value="HUPs"/>
    <property type="match status" value="1"/>
</dbReference>
<dbReference type="SUPFAM" id="SSF52374">
    <property type="entry name" value="Nucleotidylyl transferase"/>
    <property type="match status" value="1"/>
</dbReference>
<dbReference type="GO" id="GO:0006747">
    <property type="term" value="P:FAD biosynthetic process"/>
    <property type="evidence" value="ECO:0007669"/>
    <property type="project" value="UniProtKB-UniPathway"/>
</dbReference>
<dbReference type="GO" id="GO:0009398">
    <property type="term" value="P:FMN biosynthetic process"/>
    <property type="evidence" value="ECO:0007669"/>
    <property type="project" value="TreeGrafter"/>
</dbReference>
<comment type="caution">
    <text evidence="11">The sequence shown here is derived from an EMBL/GenBank/DDBJ whole genome shotgun (WGS) entry which is preliminary data.</text>
</comment>
<dbReference type="Pfam" id="PF06574">
    <property type="entry name" value="FAD_syn"/>
    <property type="match status" value="1"/>
</dbReference>
<keyword evidence="4" id="KW-0288">FMN</keyword>
<dbReference type="GO" id="GO:0005524">
    <property type="term" value="F:ATP binding"/>
    <property type="evidence" value="ECO:0007669"/>
    <property type="project" value="UniProtKB-KW"/>
</dbReference>
<protein>
    <recommendedName>
        <fullName evidence="10">Riboflavin kinase domain-containing protein</fullName>
    </recommendedName>
</protein>
<accession>X1JA60</accession>
<name>X1JA60_9ZZZZ</name>
<keyword evidence="5" id="KW-0808">Transferase</keyword>
<dbReference type="GO" id="GO:0003919">
    <property type="term" value="F:FMN adenylyltransferase activity"/>
    <property type="evidence" value="ECO:0007669"/>
    <property type="project" value="InterPro"/>
</dbReference>
<comment type="pathway">
    <text evidence="1">Cofactor biosynthesis; FAD biosynthesis; FAD from FMN: step 1/1.</text>
</comment>
<feature type="non-terminal residue" evidence="11">
    <location>
        <position position="1"/>
    </location>
</feature>
<dbReference type="InterPro" id="IPR023468">
    <property type="entry name" value="Riboflavin_kinase"/>
</dbReference>
<dbReference type="Gene3D" id="2.40.30.30">
    <property type="entry name" value="Riboflavin kinase-like"/>
    <property type="match status" value="1"/>
</dbReference>
<dbReference type="InterPro" id="IPR015864">
    <property type="entry name" value="FAD_synthase"/>
</dbReference>
<keyword evidence="8" id="KW-0274">FAD</keyword>
<dbReference type="EMBL" id="BARU01026242">
    <property type="protein sequence ID" value="GAH75259.1"/>
    <property type="molecule type" value="Genomic_DNA"/>
</dbReference>
<keyword evidence="6" id="KW-0548">Nucleotidyltransferase</keyword>
<reference evidence="11" key="1">
    <citation type="journal article" date="2014" name="Front. Microbiol.">
        <title>High frequency of phylogenetically diverse reductive dehalogenase-homologous genes in deep subseafloor sedimentary metagenomes.</title>
        <authorList>
            <person name="Kawai M."/>
            <person name="Futagami T."/>
            <person name="Toyoda A."/>
            <person name="Takaki Y."/>
            <person name="Nishi S."/>
            <person name="Hori S."/>
            <person name="Arai W."/>
            <person name="Tsubouchi T."/>
            <person name="Morono Y."/>
            <person name="Uchiyama I."/>
            <person name="Ito T."/>
            <person name="Fujiyama A."/>
            <person name="Inagaki F."/>
            <person name="Takami H."/>
        </authorList>
    </citation>
    <scope>NUCLEOTIDE SEQUENCE</scope>
    <source>
        <strain evidence="11">Expedition CK06-06</strain>
    </source>
</reference>
<evidence type="ECO:0000256" key="4">
    <source>
        <dbReference type="ARBA" id="ARBA00022643"/>
    </source>
</evidence>
<dbReference type="SMART" id="SM00904">
    <property type="entry name" value="Flavokinase"/>
    <property type="match status" value="1"/>
</dbReference>
<evidence type="ECO:0000256" key="8">
    <source>
        <dbReference type="ARBA" id="ARBA00022827"/>
    </source>
</evidence>
<evidence type="ECO:0000259" key="10">
    <source>
        <dbReference type="SMART" id="SM00904"/>
    </source>
</evidence>
<proteinExistence type="inferred from homology"/>
<dbReference type="InterPro" id="IPR014729">
    <property type="entry name" value="Rossmann-like_a/b/a_fold"/>
</dbReference>
<dbReference type="UniPathway" id="UPA00277">
    <property type="reaction ID" value="UER00407"/>
</dbReference>
<feature type="domain" description="Riboflavin kinase" evidence="10">
    <location>
        <begin position="89"/>
        <end position="205"/>
    </location>
</feature>
<evidence type="ECO:0000256" key="7">
    <source>
        <dbReference type="ARBA" id="ARBA00022741"/>
    </source>
</evidence>
<evidence type="ECO:0000256" key="5">
    <source>
        <dbReference type="ARBA" id="ARBA00022679"/>
    </source>
</evidence>
<evidence type="ECO:0000256" key="3">
    <source>
        <dbReference type="ARBA" id="ARBA00022630"/>
    </source>
</evidence>
<keyword evidence="7" id="KW-0547">Nucleotide-binding</keyword>
<dbReference type="InterPro" id="IPR023465">
    <property type="entry name" value="Riboflavin_kinase_dom_sf"/>
</dbReference>
<evidence type="ECO:0000313" key="11">
    <source>
        <dbReference type="EMBL" id="GAH75259.1"/>
    </source>
</evidence>
<dbReference type="Pfam" id="PF01687">
    <property type="entry name" value="Flavokinase"/>
    <property type="match status" value="1"/>
</dbReference>
<dbReference type="InterPro" id="IPR015865">
    <property type="entry name" value="Riboflavin_kinase_bac/euk"/>
</dbReference>
<keyword evidence="9" id="KW-0067">ATP-binding</keyword>
<evidence type="ECO:0000256" key="2">
    <source>
        <dbReference type="ARBA" id="ARBA00010214"/>
    </source>
</evidence>
<comment type="similarity">
    <text evidence="2">Belongs to the RibF family.</text>
</comment>
<gene>
    <name evidence="11" type="ORF">S03H2_42180</name>
</gene>
<dbReference type="GO" id="GO:0008531">
    <property type="term" value="F:riboflavin kinase activity"/>
    <property type="evidence" value="ECO:0007669"/>
    <property type="project" value="InterPro"/>
</dbReference>
<dbReference type="GO" id="GO:0009231">
    <property type="term" value="P:riboflavin biosynthetic process"/>
    <property type="evidence" value="ECO:0007669"/>
    <property type="project" value="InterPro"/>
</dbReference>
<dbReference type="PANTHER" id="PTHR22749">
    <property type="entry name" value="RIBOFLAVIN KINASE/FMN ADENYLYLTRANSFERASE"/>
    <property type="match status" value="1"/>
</dbReference>
<keyword evidence="3" id="KW-0285">Flavoprotein</keyword>
<dbReference type="SUPFAM" id="SSF82114">
    <property type="entry name" value="Riboflavin kinase-like"/>
    <property type="match status" value="1"/>
</dbReference>
<dbReference type="PANTHER" id="PTHR22749:SF6">
    <property type="entry name" value="RIBOFLAVIN KINASE"/>
    <property type="match status" value="1"/>
</dbReference>
<evidence type="ECO:0000256" key="1">
    <source>
        <dbReference type="ARBA" id="ARBA00004726"/>
    </source>
</evidence>
<dbReference type="AlphaFoldDB" id="X1JA60"/>
<organism evidence="11">
    <name type="scientific">marine sediment metagenome</name>
    <dbReference type="NCBI Taxonomy" id="412755"/>
    <lineage>
        <taxon>unclassified sequences</taxon>
        <taxon>metagenomes</taxon>
        <taxon>ecological metagenomes</taxon>
    </lineage>
</organism>